<evidence type="ECO:0000313" key="3">
    <source>
        <dbReference type="Proteomes" id="UP000007819"/>
    </source>
</evidence>
<organism evidence="2 3">
    <name type="scientific">Acyrthosiphon pisum</name>
    <name type="common">Pea aphid</name>
    <dbReference type="NCBI Taxonomy" id="7029"/>
    <lineage>
        <taxon>Eukaryota</taxon>
        <taxon>Metazoa</taxon>
        <taxon>Ecdysozoa</taxon>
        <taxon>Arthropoda</taxon>
        <taxon>Hexapoda</taxon>
        <taxon>Insecta</taxon>
        <taxon>Pterygota</taxon>
        <taxon>Neoptera</taxon>
        <taxon>Paraneoptera</taxon>
        <taxon>Hemiptera</taxon>
        <taxon>Sternorrhyncha</taxon>
        <taxon>Aphidomorpha</taxon>
        <taxon>Aphidoidea</taxon>
        <taxon>Aphididae</taxon>
        <taxon>Macrosiphini</taxon>
        <taxon>Acyrthosiphon</taxon>
    </lineage>
</organism>
<accession>A0A8R2AF30</accession>
<protein>
    <submittedName>
        <fullName evidence="2">Uncharacterized protein</fullName>
    </submittedName>
</protein>
<dbReference type="PANTHER" id="PTHR15901">
    <property type="entry name" value="TESTICULAR HAPLOID EXPRESSED GENE PROTEIN"/>
    <property type="match status" value="1"/>
</dbReference>
<dbReference type="SMART" id="SM00705">
    <property type="entry name" value="THEG"/>
    <property type="match status" value="3"/>
</dbReference>
<dbReference type="Proteomes" id="UP000007819">
    <property type="component" value="Unassembled WGS sequence"/>
</dbReference>
<dbReference type="EnsemblMetazoa" id="XM_003240202.4">
    <property type="protein sequence ID" value="XP_003240250.1"/>
    <property type="gene ID" value="LOC100570641"/>
</dbReference>
<dbReference type="GeneID" id="100570641"/>
<reference evidence="2" key="2">
    <citation type="submission" date="2022-06" db="UniProtKB">
        <authorList>
            <consortium name="EnsemblMetazoa"/>
        </authorList>
    </citation>
    <scope>IDENTIFICATION</scope>
</reference>
<dbReference type="InterPro" id="IPR006623">
    <property type="entry name" value="THEG"/>
</dbReference>
<name>A0A8R2AF30_ACYPI</name>
<keyword evidence="3" id="KW-1185">Reference proteome</keyword>
<dbReference type="RefSeq" id="XP_003240250.1">
    <property type="nucleotide sequence ID" value="XM_003240202.3"/>
</dbReference>
<evidence type="ECO:0000256" key="1">
    <source>
        <dbReference type="ARBA" id="ARBA00022737"/>
    </source>
</evidence>
<dbReference type="InterPro" id="IPR042401">
    <property type="entry name" value="SPMAP2-like"/>
</dbReference>
<dbReference type="OrthoDB" id="25466at2759"/>
<reference evidence="3" key="1">
    <citation type="submission" date="2010-06" db="EMBL/GenBank/DDBJ databases">
        <authorList>
            <person name="Jiang H."/>
            <person name="Abraham K."/>
            <person name="Ali S."/>
            <person name="Alsbrooks S.L."/>
            <person name="Anim B.N."/>
            <person name="Anosike U.S."/>
            <person name="Attaway T."/>
            <person name="Bandaranaike D.P."/>
            <person name="Battles P.K."/>
            <person name="Bell S.N."/>
            <person name="Bell A.V."/>
            <person name="Beltran B."/>
            <person name="Bickham C."/>
            <person name="Bustamante Y."/>
            <person name="Caleb T."/>
            <person name="Canada A."/>
            <person name="Cardenas V."/>
            <person name="Carter K."/>
            <person name="Chacko J."/>
            <person name="Chandrabose M.N."/>
            <person name="Chavez D."/>
            <person name="Chavez A."/>
            <person name="Chen L."/>
            <person name="Chu H.-S."/>
            <person name="Claassen K.J."/>
            <person name="Cockrell R."/>
            <person name="Collins M."/>
            <person name="Cooper J.A."/>
            <person name="Cree A."/>
            <person name="Curry S.M."/>
            <person name="Da Y."/>
            <person name="Dao M.D."/>
            <person name="Das B."/>
            <person name="Davila M.-L."/>
            <person name="Davy-Carroll L."/>
            <person name="Denson S."/>
            <person name="Dinh H."/>
            <person name="Ebong V.E."/>
            <person name="Edwards J.R."/>
            <person name="Egan A."/>
            <person name="El-Daye J."/>
            <person name="Escobedo L."/>
            <person name="Fernandez S."/>
            <person name="Fernando P.R."/>
            <person name="Flagg N."/>
            <person name="Forbes L.D."/>
            <person name="Fowler R.G."/>
            <person name="Fu Q."/>
            <person name="Gabisi R.A."/>
            <person name="Ganer J."/>
            <person name="Garbino Pronczuk A."/>
            <person name="Garcia R.M."/>
            <person name="Garner T."/>
            <person name="Garrett T.E."/>
            <person name="Gonzalez D.A."/>
            <person name="Hamid H."/>
            <person name="Hawkins E.S."/>
            <person name="Hirani K."/>
            <person name="Hogues M.E."/>
            <person name="Hollins B."/>
            <person name="Hsiao C.-H."/>
            <person name="Jabil R."/>
            <person name="James M.L."/>
            <person name="Jhangiani S.N."/>
            <person name="Johnson B."/>
            <person name="Johnson Q."/>
            <person name="Joshi V."/>
            <person name="Kalu J.B."/>
            <person name="Kam C."/>
            <person name="Kashfia A."/>
            <person name="Keebler J."/>
            <person name="Kisamo H."/>
            <person name="Kovar C.L."/>
            <person name="Lago L.A."/>
            <person name="Lai C.-Y."/>
            <person name="Laidlaw J."/>
            <person name="Lara F."/>
            <person name="Le T.-K."/>
            <person name="Lee S.L."/>
            <person name="Legall F.H."/>
            <person name="Lemon S.J."/>
            <person name="Lewis L.R."/>
            <person name="Li B."/>
            <person name="Liu Y."/>
            <person name="Liu Y.-S."/>
            <person name="Lopez J."/>
            <person name="Lozado R.J."/>
            <person name="Lu J."/>
            <person name="Madu R.C."/>
            <person name="Maheshwari M."/>
            <person name="Maheshwari R."/>
            <person name="Malloy K."/>
            <person name="Martinez E."/>
            <person name="Mathew T."/>
            <person name="Mercado I.C."/>
            <person name="Mercado C."/>
            <person name="Meyer B."/>
            <person name="Montgomery K."/>
            <person name="Morgan M.B."/>
            <person name="Munidasa M."/>
            <person name="Nazareth L.V."/>
            <person name="Nelson J."/>
            <person name="Ng B.M."/>
            <person name="Nguyen N.B."/>
            <person name="Nguyen P.Q."/>
            <person name="Nguyen T."/>
            <person name="Obregon M."/>
            <person name="Okwuonu G.O."/>
            <person name="Onwere C.G."/>
            <person name="Orozco G."/>
            <person name="Parra A."/>
            <person name="Patel S."/>
            <person name="Patil S."/>
            <person name="Perez A."/>
            <person name="Perez Y."/>
            <person name="Pham C."/>
            <person name="Primus E.L."/>
            <person name="Pu L.-L."/>
            <person name="Puazo M."/>
            <person name="Qin X."/>
            <person name="Quiroz J.B."/>
            <person name="Reese J."/>
            <person name="Richards S."/>
            <person name="Rives C.M."/>
            <person name="Robberts R."/>
            <person name="Ruiz S.J."/>
            <person name="Ruiz M.J."/>
            <person name="Santibanez J."/>
            <person name="Schneider B.W."/>
            <person name="Sisson I."/>
            <person name="Smith M."/>
            <person name="Sodergren E."/>
            <person name="Song X.-Z."/>
            <person name="Song B.B."/>
            <person name="Summersgill H."/>
            <person name="Thelus R."/>
            <person name="Thornton R.D."/>
            <person name="Trejos Z.Y."/>
            <person name="Usmani K."/>
            <person name="Vattathil S."/>
            <person name="Villasana D."/>
            <person name="Walker D.L."/>
            <person name="Wang S."/>
            <person name="Wang K."/>
            <person name="White C.S."/>
            <person name="Williams A.C."/>
            <person name="Williamson J."/>
            <person name="Wilson K."/>
            <person name="Woghiren I.O."/>
            <person name="Woodworth J.R."/>
            <person name="Worley K.C."/>
            <person name="Wright R.A."/>
            <person name="Wu W."/>
            <person name="Young L."/>
            <person name="Zhang L."/>
            <person name="Zhang J."/>
            <person name="Zhu Y."/>
            <person name="Muzny D.M."/>
            <person name="Weinstock G."/>
            <person name="Gibbs R.A."/>
        </authorList>
    </citation>
    <scope>NUCLEOTIDE SEQUENCE [LARGE SCALE GENOMIC DNA]</scope>
    <source>
        <strain evidence="3">LSR1</strain>
    </source>
</reference>
<evidence type="ECO:0000313" key="2">
    <source>
        <dbReference type="EnsemblMetazoa" id="XP_003240250.1"/>
    </source>
</evidence>
<dbReference type="Pfam" id="PF14912">
    <property type="entry name" value="THEG"/>
    <property type="match status" value="2"/>
</dbReference>
<dbReference type="KEGG" id="api:100570641"/>
<dbReference type="PANTHER" id="PTHR15901:SF16">
    <property type="entry name" value="TESTICULAR HAPLOID EXPRESSED GENE PROTEIN"/>
    <property type="match status" value="1"/>
</dbReference>
<keyword evidence="1" id="KW-0677">Repeat</keyword>
<proteinExistence type="predicted"/>
<dbReference type="AlphaFoldDB" id="A0A8R2AF30"/>
<sequence>MIPSIRNKFMDDKTFLKDDNRRTAGGKVRVSFPDVDEMNYKVNKSTAVALQRDLDKPPSPSVNENDYQRLQIYQVAGPSTGGYRRYQSSSRIESLAKPVARLRKPNIRLSTVFRGVDHQIPWCKKGPNVPNEKPQVVCSQLSPLPKPNKTGVSRAALKYEASEHIKRLAKPRPKPKVDDEKKCFMVKPLSLIYKPSLRIQQLSKPRIREDGR</sequence>